<dbReference type="EMBL" id="GGFJ01011710">
    <property type="protein sequence ID" value="MBW60851.1"/>
    <property type="molecule type" value="Transcribed_RNA"/>
</dbReference>
<feature type="signal peptide" evidence="2">
    <location>
        <begin position="1"/>
        <end position="23"/>
    </location>
</feature>
<sequence length="153" mass="16549">MAKFASHLLLLPSTLYCLLVVQFAKICAVFRGPEHWPEERMSTIRCPPSVLLISMMIGSSRMREAEEKVFGGTNGRCVRPCPKALGRKRRLMPNSRPGVDATAKRTTFTGGASQTEPKQDANHHETASAAAAQGSVDSGQHHHGSSGNQQPAI</sequence>
<evidence type="ECO:0000256" key="2">
    <source>
        <dbReference type="SAM" id="SignalP"/>
    </source>
</evidence>
<protein>
    <submittedName>
        <fullName evidence="3">Putative secreted protein</fullName>
    </submittedName>
</protein>
<feature type="compositionally biased region" description="Polar residues" evidence="1">
    <location>
        <begin position="104"/>
        <end position="116"/>
    </location>
</feature>
<feature type="region of interest" description="Disordered" evidence="1">
    <location>
        <begin position="84"/>
        <end position="153"/>
    </location>
</feature>
<dbReference type="AlphaFoldDB" id="A0A2M4C6U4"/>
<feature type="chain" id="PRO_5014630288" evidence="2">
    <location>
        <begin position="24"/>
        <end position="153"/>
    </location>
</feature>
<evidence type="ECO:0000313" key="3">
    <source>
        <dbReference type="EMBL" id="MBW60851.1"/>
    </source>
</evidence>
<evidence type="ECO:0000256" key="1">
    <source>
        <dbReference type="SAM" id="MobiDB-lite"/>
    </source>
</evidence>
<accession>A0A2M4C6U4</accession>
<keyword evidence="2" id="KW-0732">Signal</keyword>
<reference evidence="3" key="1">
    <citation type="submission" date="2018-01" db="EMBL/GenBank/DDBJ databases">
        <title>An insight into the sialome of Amazonian anophelines.</title>
        <authorList>
            <person name="Ribeiro J.M."/>
            <person name="Scarpassa V."/>
            <person name="Calvo E."/>
        </authorList>
    </citation>
    <scope>NUCLEOTIDE SEQUENCE</scope>
    <source>
        <tissue evidence="3">Salivary glands</tissue>
    </source>
</reference>
<organism evidence="3">
    <name type="scientific">Anopheles marajoara</name>
    <dbReference type="NCBI Taxonomy" id="58244"/>
    <lineage>
        <taxon>Eukaryota</taxon>
        <taxon>Metazoa</taxon>
        <taxon>Ecdysozoa</taxon>
        <taxon>Arthropoda</taxon>
        <taxon>Hexapoda</taxon>
        <taxon>Insecta</taxon>
        <taxon>Pterygota</taxon>
        <taxon>Neoptera</taxon>
        <taxon>Endopterygota</taxon>
        <taxon>Diptera</taxon>
        <taxon>Nematocera</taxon>
        <taxon>Culicoidea</taxon>
        <taxon>Culicidae</taxon>
        <taxon>Anophelinae</taxon>
        <taxon>Anopheles</taxon>
    </lineage>
</organism>
<name>A0A2M4C6U4_9DIPT</name>
<feature type="compositionally biased region" description="Basic and acidic residues" evidence="1">
    <location>
        <begin position="117"/>
        <end position="126"/>
    </location>
</feature>
<proteinExistence type="predicted"/>